<feature type="compositionally biased region" description="Basic residues" evidence="1">
    <location>
        <begin position="1"/>
        <end position="12"/>
    </location>
</feature>
<dbReference type="SUPFAM" id="SSF56281">
    <property type="entry name" value="Metallo-hydrolase/oxidoreductase"/>
    <property type="match status" value="1"/>
</dbReference>
<evidence type="ECO:0000256" key="1">
    <source>
        <dbReference type="SAM" id="MobiDB-lite"/>
    </source>
</evidence>
<name>A0A4Q2RQS4_9ACTN</name>
<proteinExistence type="predicted"/>
<evidence type="ECO:0000313" key="2">
    <source>
        <dbReference type="EMBL" id="RYB90059.1"/>
    </source>
</evidence>
<organism evidence="2 3">
    <name type="scientific">Nocardioides glacieisoli</name>
    <dbReference type="NCBI Taxonomy" id="1168730"/>
    <lineage>
        <taxon>Bacteria</taxon>
        <taxon>Bacillati</taxon>
        <taxon>Actinomycetota</taxon>
        <taxon>Actinomycetes</taxon>
        <taxon>Propionibacteriales</taxon>
        <taxon>Nocardioidaceae</taxon>
        <taxon>Nocardioides</taxon>
    </lineage>
</organism>
<dbReference type="RefSeq" id="WP_129475772.1">
    <property type="nucleotide sequence ID" value="NZ_SDWS01000005.1"/>
</dbReference>
<dbReference type="AlphaFoldDB" id="A0A4Q2RQS4"/>
<gene>
    <name evidence="2" type="ORF">EUA06_11650</name>
</gene>
<dbReference type="Gene3D" id="3.60.15.10">
    <property type="entry name" value="Ribonuclease Z/Hydroxyacylglutathione hydrolase-like"/>
    <property type="match status" value="1"/>
</dbReference>
<dbReference type="Proteomes" id="UP000291838">
    <property type="component" value="Unassembled WGS sequence"/>
</dbReference>
<dbReference type="OrthoDB" id="9768813at2"/>
<feature type="region of interest" description="Disordered" evidence="1">
    <location>
        <begin position="1"/>
        <end position="43"/>
    </location>
</feature>
<reference evidence="2 3" key="1">
    <citation type="submission" date="2019-01" db="EMBL/GenBank/DDBJ databases">
        <title>Novel species of Nocardioides.</title>
        <authorList>
            <person name="Liu Q."/>
            <person name="Xin Y.-H."/>
        </authorList>
    </citation>
    <scope>NUCLEOTIDE SEQUENCE [LARGE SCALE GENOMIC DNA]</scope>
    <source>
        <strain evidence="2 3">HLT3-15</strain>
    </source>
</reference>
<keyword evidence="3" id="KW-1185">Reference proteome</keyword>
<accession>A0A4Q2RQS4</accession>
<protein>
    <submittedName>
        <fullName evidence="2">Uncharacterized protein</fullName>
    </submittedName>
</protein>
<comment type="caution">
    <text evidence="2">The sequence shown here is derived from an EMBL/GenBank/DDBJ whole genome shotgun (WGS) entry which is preliminary data.</text>
</comment>
<evidence type="ECO:0000313" key="3">
    <source>
        <dbReference type="Proteomes" id="UP000291838"/>
    </source>
</evidence>
<sequence length="488" mass="51989">MSTPHKPRRASTARRSQPLAMLEAGENIMTPPPTETDLSGSLAHTDAPPEMGAVFWPVGTGDSTTLVVSDEVVVQIDLHDMALADDETKPEVPVVDLLAETLPQVDGEPYLAVFALTHADKDHCLGFADLLDKVRIGELWATPRLWREYQMENAPDLCADAKVFQEEAERRVAAVKAAIAKGVEPASGDRIVVIGYDTNHDQHAYAELPAEYKSGPGKSITVLDGRDCSDQFEAFIHAPFADDCANARNDTSLAMHMTLLDASGVGGRVLMFGDLAHETIMKIVDYSEKKVREKYLTYDVLLAPHHCSKKVMYLPDAEGNDVLQKDVIEAFERHAATGAVVVCSSGPIPAQDKPRDNPPHLKAYNRYSEVVGEVIVTMSWPSGDAVAPVVFAVDKNGARIIREADVEAAAEVILSKSLEHAARSLPMGRRLAAVAAAATLASVGESSGAALGSGGGSDGGRSSLERLRAAITSDRGGDAAPPPVGFGG</sequence>
<dbReference type="EMBL" id="SDWS01000005">
    <property type="protein sequence ID" value="RYB90059.1"/>
    <property type="molecule type" value="Genomic_DNA"/>
</dbReference>
<dbReference type="InterPro" id="IPR036866">
    <property type="entry name" value="RibonucZ/Hydroxyglut_hydro"/>
</dbReference>